<organism evidence="4 5">
    <name type="scientific">Salisediminibacterium halotolerans</name>
    <dbReference type="NCBI Taxonomy" id="517425"/>
    <lineage>
        <taxon>Bacteria</taxon>
        <taxon>Bacillati</taxon>
        <taxon>Bacillota</taxon>
        <taxon>Bacilli</taxon>
        <taxon>Bacillales</taxon>
        <taxon>Bacillaceae</taxon>
        <taxon>Salisediminibacterium</taxon>
    </lineage>
</organism>
<proteinExistence type="predicted"/>
<evidence type="ECO:0000313" key="5">
    <source>
        <dbReference type="Proteomes" id="UP000199318"/>
    </source>
</evidence>
<dbReference type="AlphaFoldDB" id="A0A1H9WYB7"/>
<dbReference type="InterPro" id="IPR008490">
    <property type="entry name" value="Transposase_InsH_N"/>
</dbReference>
<accession>A0A1H9WYB7</accession>
<dbReference type="EMBL" id="FOGV01000062">
    <property type="protein sequence ID" value="SES38948.1"/>
    <property type="molecule type" value="Genomic_DNA"/>
</dbReference>
<dbReference type="Pfam" id="PF13751">
    <property type="entry name" value="DDE_Tnp_1_6"/>
    <property type="match status" value="1"/>
</dbReference>
<dbReference type="Pfam" id="PF05598">
    <property type="entry name" value="DUF772"/>
    <property type="match status" value="1"/>
</dbReference>
<feature type="compositionally biased region" description="Basic residues" evidence="1">
    <location>
        <begin position="225"/>
        <end position="234"/>
    </location>
</feature>
<reference evidence="5" key="1">
    <citation type="submission" date="2016-10" db="EMBL/GenBank/DDBJ databases">
        <authorList>
            <person name="de Groot N.N."/>
        </authorList>
    </citation>
    <scope>NUCLEOTIDE SEQUENCE [LARGE SCALE GENOMIC DNA]</scope>
    <source>
        <strain evidence="5">10nlg</strain>
    </source>
</reference>
<evidence type="ECO:0000313" key="4">
    <source>
        <dbReference type="EMBL" id="SES38948.1"/>
    </source>
</evidence>
<dbReference type="InterPro" id="IPR025668">
    <property type="entry name" value="Tnp_DDE_dom"/>
</dbReference>
<evidence type="ECO:0000259" key="2">
    <source>
        <dbReference type="Pfam" id="PF05598"/>
    </source>
</evidence>
<sequence>MFKDYNMNQVILPMDLAYQLQKDDVAFAVHDLVESIPTEAFERFHRKTGCPAYHPKMMLKVILCAYTQSVFSGRKIEGLLNDSVRMMWLAQGYQPSYRTINRFRVDPDVKDLLRQCFVQFRAQLVQEDVIDEEAIFIDGTKIEANANKFTFVWKKSIQRYSSDLIVKSNNLYDELISKEILPAMERESDEELTVEELDSVADQLTKTVQQYDHQIEASEDPQERKRLRTERKEPKKYRSKVKDFLERKARYKKDLAILEDRNSYSKTDHDATFMRMKDDYMRNGQLKAGYNLQIATEGQYTLAYDIFPNPTDTKTLSPFLHQIEQEFFSLPAYIVADAGYGSEQNYEDVWTNHSRTPLMTYGMYRKEKKKAYQNHPYHAFNWEYDKEEDCFLCPNGQKVTYRYTSNRKDHMGFQRTFKVYECEDCTHCPFRDSCTKAENGRNRKVYYNEKWELQKTYIRELLSETKAGDIYRQRKVDVEPVFGFLKANLRFTRMSVRGKDQVHNELGFALMAVNLRKYTANKTPDHVDYPTKSFRRSFLIFGSFFTFTRNLFVPAS</sequence>
<protein>
    <submittedName>
        <fullName evidence="4">Transposase</fullName>
    </submittedName>
</protein>
<feature type="non-terminal residue" evidence="4">
    <location>
        <position position="556"/>
    </location>
</feature>
<dbReference type="NCBIfam" id="NF033551">
    <property type="entry name" value="transpos_IS1182"/>
    <property type="match status" value="1"/>
</dbReference>
<feature type="region of interest" description="Disordered" evidence="1">
    <location>
        <begin position="213"/>
        <end position="234"/>
    </location>
</feature>
<dbReference type="PANTHER" id="PTHR33408:SF2">
    <property type="entry name" value="TRANSPOSASE DDE DOMAIN-CONTAINING PROTEIN"/>
    <property type="match status" value="1"/>
</dbReference>
<dbReference type="RefSeq" id="WP_245729866.1">
    <property type="nucleotide sequence ID" value="NZ_FOGV01000062.1"/>
</dbReference>
<feature type="domain" description="Transposase InsH N-terminal" evidence="2">
    <location>
        <begin position="18"/>
        <end position="104"/>
    </location>
</feature>
<feature type="domain" description="Transposase DDE" evidence="3">
    <location>
        <begin position="392"/>
        <end position="518"/>
    </location>
</feature>
<feature type="compositionally biased region" description="Basic and acidic residues" evidence="1">
    <location>
        <begin position="213"/>
        <end position="224"/>
    </location>
</feature>
<name>A0A1H9WYB7_9BACI</name>
<evidence type="ECO:0000259" key="3">
    <source>
        <dbReference type="Pfam" id="PF13751"/>
    </source>
</evidence>
<evidence type="ECO:0000256" key="1">
    <source>
        <dbReference type="SAM" id="MobiDB-lite"/>
    </source>
</evidence>
<comment type="caution">
    <text evidence="4">The sequence shown here is derived from an EMBL/GenBank/DDBJ whole genome shotgun (WGS) entry which is preliminary data.</text>
</comment>
<keyword evidence="5" id="KW-1185">Reference proteome</keyword>
<gene>
    <name evidence="4" type="ORF">SAMN05444126_1621</name>
</gene>
<dbReference type="PANTHER" id="PTHR33408">
    <property type="entry name" value="TRANSPOSASE"/>
    <property type="match status" value="1"/>
</dbReference>
<dbReference type="InterPro" id="IPR047629">
    <property type="entry name" value="IS1182_transpos"/>
</dbReference>
<dbReference type="Proteomes" id="UP000199318">
    <property type="component" value="Unassembled WGS sequence"/>
</dbReference>